<evidence type="ECO:0000259" key="3">
    <source>
        <dbReference type="PROSITE" id="PS51186"/>
    </source>
</evidence>
<reference evidence="4" key="1">
    <citation type="submission" date="2021-04" db="EMBL/GenBank/DDBJ databases">
        <authorList>
            <person name="Zhang D.-C."/>
        </authorList>
    </citation>
    <scope>NUCLEOTIDE SEQUENCE</scope>
    <source>
        <strain evidence="4">CGMCC 1.15697</strain>
    </source>
</reference>
<sequence>MSGKEVASVVETLPDARALAEVNRVIERAVGSWKTSDRVKRAALPSYRYDPFDLPDMRFFVAQDADGRVAGVATLAAVKEGEGLPGLPSRLLHGLFVDPPRTHRGIGRALLNAVEAAAREEGVHALVVRAHIDSQGFFAKAGYEAHASAAYPYAMARRLSG</sequence>
<dbReference type="PANTHER" id="PTHR43877">
    <property type="entry name" value="AMINOALKYLPHOSPHONATE N-ACETYLTRANSFERASE-RELATED-RELATED"/>
    <property type="match status" value="1"/>
</dbReference>
<dbReference type="InterPro" id="IPR016181">
    <property type="entry name" value="Acyl_CoA_acyltransferase"/>
</dbReference>
<dbReference type="EC" id="2.3.1.-" evidence="4"/>
<dbReference type="PANTHER" id="PTHR43877:SF1">
    <property type="entry name" value="ACETYLTRANSFERASE"/>
    <property type="match status" value="1"/>
</dbReference>
<dbReference type="EMBL" id="JAGMWN010000007">
    <property type="protein sequence ID" value="MBP5858358.1"/>
    <property type="molecule type" value="Genomic_DNA"/>
</dbReference>
<dbReference type="Pfam" id="PF00583">
    <property type="entry name" value="Acetyltransf_1"/>
    <property type="match status" value="1"/>
</dbReference>
<dbReference type="Gene3D" id="3.40.630.30">
    <property type="match status" value="1"/>
</dbReference>
<dbReference type="PROSITE" id="PS51186">
    <property type="entry name" value="GNAT"/>
    <property type="match status" value="1"/>
</dbReference>
<dbReference type="GO" id="GO:0016747">
    <property type="term" value="F:acyltransferase activity, transferring groups other than amino-acyl groups"/>
    <property type="evidence" value="ECO:0007669"/>
    <property type="project" value="InterPro"/>
</dbReference>
<proteinExistence type="predicted"/>
<keyword evidence="2 4" id="KW-0012">Acyltransferase</keyword>
<evidence type="ECO:0000256" key="2">
    <source>
        <dbReference type="ARBA" id="ARBA00023315"/>
    </source>
</evidence>
<dbReference type="RefSeq" id="WP_210682940.1">
    <property type="nucleotide sequence ID" value="NZ_JAGMWN010000007.1"/>
</dbReference>
<protein>
    <submittedName>
        <fullName evidence="4">GNAT family N-acetyltransferase</fullName>
        <ecNumber evidence="4">2.3.1.-</ecNumber>
    </submittedName>
</protein>
<keyword evidence="5" id="KW-1185">Reference proteome</keyword>
<dbReference type="CDD" id="cd04301">
    <property type="entry name" value="NAT_SF"/>
    <property type="match status" value="1"/>
</dbReference>
<feature type="domain" description="N-acetyltransferase" evidence="3">
    <location>
        <begin position="14"/>
        <end position="160"/>
    </location>
</feature>
<gene>
    <name evidence="4" type="ORF">KAJ83_15155</name>
</gene>
<accession>A0A8J7S4E9</accession>
<organism evidence="4 5">
    <name type="scientific">Marivibrio halodurans</name>
    <dbReference type="NCBI Taxonomy" id="2039722"/>
    <lineage>
        <taxon>Bacteria</taxon>
        <taxon>Pseudomonadati</taxon>
        <taxon>Pseudomonadota</taxon>
        <taxon>Alphaproteobacteria</taxon>
        <taxon>Rhodospirillales</taxon>
        <taxon>Rhodospirillaceae</taxon>
        <taxon>Marivibrio</taxon>
    </lineage>
</organism>
<dbReference type="Proteomes" id="UP000672602">
    <property type="component" value="Unassembled WGS sequence"/>
</dbReference>
<dbReference type="AlphaFoldDB" id="A0A8J7S4E9"/>
<keyword evidence="1 4" id="KW-0808">Transferase</keyword>
<comment type="caution">
    <text evidence="4">The sequence shown here is derived from an EMBL/GenBank/DDBJ whole genome shotgun (WGS) entry which is preliminary data.</text>
</comment>
<name>A0A8J7S4E9_9PROT</name>
<dbReference type="InterPro" id="IPR000182">
    <property type="entry name" value="GNAT_dom"/>
</dbReference>
<evidence type="ECO:0000313" key="5">
    <source>
        <dbReference type="Proteomes" id="UP000672602"/>
    </source>
</evidence>
<evidence type="ECO:0000256" key="1">
    <source>
        <dbReference type="ARBA" id="ARBA00022679"/>
    </source>
</evidence>
<dbReference type="InterPro" id="IPR050832">
    <property type="entry name" value="Bact_Acetyltransf"/>
</dbReference>
<dbReference type="SUPFAM" id="SSF55729">
    <property type="entry name" value="Acyl-CoA N-acyltransferases (Nat)"/>
    <property type="match status" value="1"/>
</dbReference>
<evidence type="ECO:0000313" key="4">
    <source>
        <dbReference type="EMBL" id="MBP5858358.1"/>
    </source>
</evidence>